<evidence type="ECO:0000256" key="4">
    <source>
        <dbReference type="ARBA" id="ARBA00023242"/>
    </source>
</evidence>
<keyword evidence="3 5" id="KW-0694">RNA-binding</keyword>
<name>A0A7R9BJI3_9CRUS</name>
<dbReference type="GO" id="GO:0008266">
    <property type="term" value="F:poly(U) RNA binding"/>
    <property type="evidence" value="ECO:0007669"/>
    <property type="project" value="UniProtKB-ARBA"/>
</dbReference>
<dbReference type="SUPFAM" id="SSF54928">
    <property type="entry name" value="RNA-binding domain, RBD"/>
    <property type="match status" value="2"/>
</dbReference>
<gene>
    <name evidence="7" type="ORF">NMOB1V02_LOCUS3449</name>
</gene>
<dbReference type="EMBL" id="CAJPEX010000458">
    <property type="protein sequence ID" value="CAG0915812.1"/>
    <property type="molecule type" value="Genomic_DNA"/>
</dbReference>
<accession>A0A7R9BJI3</accession>
<dbReference type="AlphaFoldDB" id="A0A7R9BJI3"/>
<evidence type="ECO:0000256" key="2">
    <source>
        <dbReference type="ARBA" id="ARBA00022737"/>
    </source>
</evidence>
<reference evidence="7" key="1">
    <citation type="submission" date="2020-11" db="EMBL/GenBank/DDBJ databases">
        <authorList>
            <person name="Tran Van P."/>
        </authorList>
    </citation>
    <scope>NUCLEOTIDE SEQUENCE</scope>
</reference>
<dbReference type="GO" id="GO:0005634">
    <property type="term" value="C:nucleus"/>
    <property type="evidence" value="ECO:0007669"/>
    <property type="project" value="UniProtKB-SubCell"/>
</dbReference>
<dbReference type="PANTHER" id="PTHR48025">
    <property type="entry name" value="OS02G0815200 PROTEIN"/>
    <property type="match status" value="1"/>
</dbReference>
<sequence>MQSEGPQTSAGRTETRTNLIVNYLPQAMNEKELQCMFMTIGTLKSCKVMKDFKTGYSYGFGFVDFQRPEDAAKAIETLNGLDVMNKKIKVSYARPPGENIKDSNLYVAGIPRDYNEAQLEQVFASYGAIIQRNILKDKITGASRGVGFVRFDTKDEAQAAIAGLDGTIPPGGTEAFKIKIAEDHGKQKAAYNAGWTAGANRGPRVQAPAPFGSGGFQEGMMGKYAYDGGLPSRAGVPLSAYGGIGAMRSDRPNNRYNPLGYGMFQ</sequence>
<dbReference type="GO" id="GO:0005737">
    <property type="term" value="C:cytoplasm"/>
    <property type="evidence" value="ECO:0007669"/>
    <property type="project" value="UniProtKB-ARBA"/>
</dbReference>
<evidence type="ECO:0000259" key="6">
    <source>
        <dbReference type="PROSITE" id="PS50102"/>
    </source>
</evidence>
<evidence type="ECO:0000313" key="7">
    <source>
        <dbReference type="EMBL" id="CAD7275660.1"/>
    </source>
</evidence>
<evidence type="ECO:0000256" key="3">
    <source>
        <dbReference type="ARBA" id="ARBA00022884"/>
    </source>
</evidence>
<dbReference type="InterPro" id="IPR035979">
    <property type="entry name" value="RBD_domain_sf"/>
</dbReference>
<dbReference type="Proteomes" id="UP000678499">
    <property type="component" value="Unassembled WGS sequence"/>
</dbReference>
<dbReference type="InterPro" id="IPR000504">
    <property type="entry name" value="RRM_dom"/>
</dbReference>
<feature type="domain" description="RRM" evidence="6">
    <location>
        <begin position="103"/>
        <end position="183"/>
    </location>
</feature>
<dbReference type="GO" id="GO:1990904">
    <property type="term" value="C:ribonucleoprotein complex"/>
    <property type="evidence" value="ECO:0007669"/>
    <property type="project" value="InterPro"/>
</dbReference>
<dbReference type="InterPro" id="IPR050502">
    <property type="entry name" value="Euk_RNA-bind_prot"/>
</dbReference>
<dbReference type="PROSITE" id="PS50102">
    <property type="entry name" value="RRM"/>
    <property type="match status" value="2"/>
</dbReference>
<dbReference type="GO" id="GO:0010629">
    <property type="term" value="P:negative regulation of gene expression"/>
    <property type="evidence" value="ECO:0007669"/>
    <property type="project" value="UniProtKB-ARBA"/>
</dbReference>
<evidence type="ECO:0000256" key="1">
    <source>
        <dbReference type="ARBA" id="ARBA00004123"/>
    </source>
</evidence>
<dbReference type="FunFam" id="3.30.70.330:FF:000205">
    <property type="entry name" value="Sex lethal, isoform B"/>
    <property type="match status" value="1"/>
</dbReference>
<proteinExistence type="predicted"/>
<dbReference type="FunFam" id="3.30.70.330:FF:000383">
    <property type="entry name" value="Sex lethal, isoform D"/>
    <property type="match status" value="1"/>
</dbReference>
<keyword evidence="8" id="KW-1185">Reference proteome</keyword>
<dbReference type="EMBL" id="OA882495">
    <property type="protein sequence ID" value="CAD7275660.1"/>
    <property type="molecule type" value="Genomic_DNA"/>
</dbReference>
<dbReference type="Pfam" id="PF00076">
    <property type="entry name" value="RRM_1"/>
    <property type="match status" value="2"/>
</dbReference>
<dbReference type="PRINTS" id="PR00961">
    <property type="entry name" value="HUDSXLRNA"/>
</dbReference>
<dbReference type="InterPro" id="IPR012677">
    <property type="entry name" value="Nucleotide-bd_a/b_plait_sf"/>
</dbReference>
<feature type="domain" description="RRM" evidence="6">
    <location>
        <begin position="17"/>
        <end position="95"/>
    </location>
</feature>
<dbReference type="OrthoDB" id="266020at2759"/>
<dbReference type="GO" id="GO:0009967">
    <property type="term" value="P:positive regulation of signal transduction"/>
    <property type="evidence" value="ECO:0007669"/>
    <property type="project" value="UniProtKB-ARBA"/>
</dbReference>
<evidence type="ECO:0000313" key="8">
    <source>
        <dbReference type="Proteomes" id="UP000678499"/>
    </source>
</evidence>
<evidence type="ECO:0000256" key="5">
    <source>
        <dbReference type="PROSITE-ProRule" id="PRU00176"/>
    </source>
</evidence>
<dbReference type="Gene3D" id="3.30.70.330">
    <property type="match status" value="2"/>
</dbReference>
<dbReference type="PANTHER" id="PTHR48025:SF1">
    <property type="entry name" value="RRM DOMAIN-CONTAINING PROTEIN"/>
    <property type="match status" value="1"/>
</dbReference>
<keyword evidence="4" id="KW-0539">Nucleus</keyword>
<dbReference type="SMART" id="SM00360">
    <property type="entry name" value="RRM"/>
    <property type="match status" value="2"/>
</dbReference>
<dbReference type="GO" id="GO:0050686">
    <property type="term" value="P:negative regulation of mRNA processing"/>
    <property type="evidence" value="ECO:0007669"/>
    <property type="project" value="UniProtKB-ARBA"/>
</dbReference>
<comment type="subcellular location">
    <subcellularLocation>
        <location evidence="1">Nucleus</location>
    </subcellularLocation>
</comment>
<keyword evidence="2" id="KW-0677">Repeat</keyword>
<dbReference type="GO" id="GO:0003729">
    <property type="term" value="F:mRNA binding"/>
    <property type="evidence" value="ECO:0007669"/>
    <property type="project" value="TreeGrafter"/>
</dbReference>
<protein>
    <recommendedName>
        <fullName evidence="6">RRM domain-containing protein</fullName>
    </recommendedName>
</protein>
<dbReference type="InterPro" id="IPR002343">
    <property type="entry name" value="Hud_Sxl_RNA"/>
</dbReference>
<organism evidence="7">
    <name type="scientific">Notodromas monacha</name>
    <dbReference type="NCBI Taxonomy" id="399045"/>
    <lineage>
        <taxon>Eukaryota</taxon>
        <taxon>Metazoa</taxon>
        <taxon>Ecdysozoa</taxon>
        <taxon>Arthropoda</taxon>
        <taxon>Crustacea</taxon>
        <taxon>Oligostraca</taxon>
        <taxon>Ostracoda</taxon>
        <taxon>Podocopa</taxon>
        <taxon>Podocopida</taxon>
        <taxon>Cypridocopina</taxon>
        <taxon>Cypridoidea</taxon>
        <taxon>Cyprididae</taxon>
        <taxon>Notodromas</taxon>
    </lineage>
</organism>